<reference evidence="6 7" key="1">
    <citation type="submission" date="2020-02" db="EMBL/GenBank/DDBJ databases">
        <title>Characterization of phylogenetic diversity of novel bifidobacterial species isolated in Czech ZOOs.</title>
        <authorList>
            <person name="Lugli G.A."/>
            <person name="Vera N.B."/>
            <person name="Ventura M."/>
        </authorList>
    </citation>
    <scope>NUCLEOTIDE SEQUENCE [LARGE SCALE GENOMIC DNA]</scope>
    <source>
        <strain evidence="6 7">DSM 109959</strain>
    </source>
</reference>
<dbReference type="InterPro" id="IPR003593">
    <property type="entry name" value="AAA+_ATPase"/>
</dbReference>
<gene>
    <name evidence="6" type="ORF">G1C97_0804</name>
</gene>
<dbReference type="GO" id="GO:0005886">
    <property type="term" value="C:plasma membrane"/>
    <property type="evidence" value="ECO:0007669"/>
    <property type="project" value="TreeGrafter"/>
</dbReference>
<evidence type="ECO:0000256" key="3">
    <source>
        <dbReference type="ARBA" id="ARBA00022840"/>
    </source>
</evidence>
<evidence type="ECO:0000313" key="6">
    <source>
        <dbReference type="EMBL" id="NMM97855.1"/>
    </source>
</evidence>
<dbReference type="EMBL" id="JAAIIG010000003">
    <property type="protein sequence ID" value="NMM97855.1"/>
    <property type="molecule type" value="Genomic_DNA"/>
</dbReference>
<accession>A0A7Y0EWS6</accession>
<proteinExistence type="predicted"/>
<comment type="caution">
    <text evidence="6">The sequence shown here is derived from an EMBL/GenBank/DDBJ whole genome shotgun (WGS) entry which is preliminary data.</text>
</comment>
<dbReference type="GO" id="GO:0022857">
    <property type="term" value="F:transmembrane transporter activity"/>
    <property type="evidence" value="ECO:0007669"/>
    <property type="project" value="TreeGrafter"/>
</dbReference>
<dbReference type="PROSITE" id="PS00211">
    <property type="entry name" value="ABC_TRANSPORTER_1"/>
    <property type="match status" value="1"/>
</dbReference>
<dbReference type="Proteomes" id="UP000543419">
    <property type="component" value="Unassembled WGS sequence"/>
</dbReference>
<evidence type="ECO:0000256" key="2">
    <source>
        <dbReference type="ARBA" id="ARBA00022741"/>
    </source>
</evidence>
<name>A0A7Y0EWS6_9BIFI</name>
<keyword evidence="3 6" id="KW-0067">ATP-binding</keyword>
<dbReference type="Pfam" id="PF00005">
    <property type="entry name" value="ABC_tran"/>
    <property type="match status" value="1"/>
</dbReference>
<dbReference type="InterPro" id="IPR003439">
    <property type="entry name" value="ABC_transporter-like_ATP-bd"/>
</dbReference>
<dbReference type="CDD" id="cd03255">
    <property type="entry name" value="ABC_MJ0796_LolCDE_FtsE"/>
    <property type="match status" value="1"/>
</dbReference>
<keyword evidence="7" id="KW-1185">Reference proteome</keyword>
<dbReference type="GO" id="GO:0016887">
    <property type="term" value="F:ATP hydrolysis activity"/>
    <property type="evidence" value="ECO:0007669"/>
    <property type="project" value="InterPro"/>
</dbReference>
<dbReference type="PROSITE" id="PS50893">
    <property type="entry name" value="ABC_TRANSPORTER_2"/>
    <property type="match status" value="1"/>
</dbReference>
<sequence>MSEFQTDVAPLHGAQSTRNTKSTGRDAARSTAMDASNFTAENDRGTALVEITDLTRSFSRRGVPFDAVSHVNLTIEPGEFVAIVGRSGNGKSTLINMIAGLVRPTSGSVRIDGHDISTLRDRELSLLRNSTIGFVTQSQTLLANLTVMDNVTLPTMLFGMSTEEQGRNHKIGRQPAVVAPYDSSIRQAAAGDTTASGTIDDPYMPDVIAPIRDAEQAVDNMQEVRNNPIEDRARTLLERLGVGELAESRPRELSGGEMRRVSIARSLMNAPKLLIADEPTGDLDQTSTDIVMRLLREQADNGMAVLVVTHDPDVLTWADKVYRMDAGALSMASV</sequence>
<protein>
    <submittedName>
        <fullName evidence="6">ATP-binding protein of ABC transporter system</fullName>
    </submittedName>
</protein>
<dbReference type="InterPro" id="IPR027417">
    <property type="entry name" value="P-loop_NTPase"/>
</dbReference>
<organism evidence="6 7">
    <name type="scientific">Bifidobacterium olomucense</name>
    <dbReference type="NCBI Taxonomy" id="2675324"/>
    <lineage>
        <taxon>Bacteria</taxon>
        <taxon>Bacillati</taxon>
        <taxon>Actinomycetota</taxon>
        <taxon>Actinomycetes</taxon>
        <taxon>Bifidobacteriales</taxon>
        <taxon>Bifidobacteriaceae</taxon>
        <taxon>Bifidobacterium</taxon>
    </lineage>
</organism>
<evidence type="ECO:0000256" key="4">
    <source>
        <dbReference type="SAM" id="MobiDB-lite"/>
    </source>
</evidence>
<evidence type="ECO:0000256" key="1">
    <source>
        <dbReference type="ARBA" id="ARBA00022448"/>
    </source>
</evidence>
<feature type="region of interest" description="Disordered" evidence="4">
    <location>
        <begin position="1"/>
        <end position="39"/>
    </location>
</feature>
<dbReference type="Gene3D" id="3.40.50.300">
    <property type="entry name" value="P-loop containing nucleotide triphosphate hydrolases"/>
    <property type="match status" value="1"/>
</dbReference>
<dbReference type="InterPro" id="IPR017871">
    <property type="entry name" value="ABC_transporter-like_CS"/>
</dbReference>
<dbReference type="PANTHER" id="PTHR24220">
    <property type="entry name" value="IMPORT ATP-BINDING PROTEIN"/>
    <property type="match status" value="1"/>
</dbReference>
<dbReference type="SMART" id="SM00382">
    <property type="entry name" value="AAA"/>
    <property type="match status" value="1"/>
</dbReference>
<evidence type="ECO:0000313" key="7">
    <source>
        <dbReference type="Proteomes" id="UP000543419"/>
    </source>
</evidence>
<dbReference type="SUPFAM" id="SSF52540">
    <property type="entry name" value="P-loop containing nucleoside triphosphate hydrolases"/>
    <property type="match status" value="1"/>
</dbReference>
<feature type="domain" description="ABC transporter" evidence="5">
    <location>
        <begin position="49"/>
        <end position="334"/>
    </location>
</feature>
<dbReference type="GO" id="GO:0005524">
    <property type="term" value="F:ATP binding"/>
    <property type="evidence" value="ECO:0007669"/>
    <property type="project" value="UniProtKB-KW"/>
</dbReference>
<dbReference type="AlphaFoldDB" id="A0A7Y0EWS6"/>
<evidence type="ECO:0000259" key="5">
    <source>
        <dbReference type="PROSITE" id="PS50893"/>
    </source>
</evidence>
<keyword evidence="2" id="KW-0547">Nucleotide-binding</keyword>
<dbReference type="InterPro" id="IPR015854">
    <property type="entry name" value="ABC_transpr_LolD-like"/>
</dbReference>
<dbReference type="PANTHER" id="PTHR24220:SF662">
    <property type="entry name" value="ABC TRANSPORTER ATP-BINDING PROTEIN"/>
    <property type="match status" value="1"/>
</dbReference>
<keyword evidence="1" id="KW-0813">Transport</keyword>
<dbReference type="InterPro" id="IPR017911">
    <property type="entry name" value="MacB-like_ATP-bd"/>
</dbReference>